<organism evidence="8 9">
    <name type="scientific">Desulfosporosinus orientis (strain ATCC 19365 / DSM 765 / NCIMB 8382 / VKM B-1628 / Singapore I)</name>
    <name type="common">Desulfotomaculum orientis</name>
    <dbReference type="NCBI Taxonomy" id="768706"/>
    <lineage>
        <taxon>Bacteria</taxon>
        <taxon>Bacillati</taxon>
        <taxon>Bacillota</taxon>
        <taxon>Clostridia</taxon>
        <taxon>Eubacteriales</taxon>
        <taxon>Desulfitobacteriaceae</taxon>
        <taxon>Desulfosporosinus</taxon>
    </lineage>
</organism>
<dbReference type="EC" id="4.2.1.150" evidence="6"/>
<dbReference type="FunFam" id="3.90.226.10:FF:000009">
    <property type="entry name" value="Carnitinyl-CoA dehydratase"/>
    <property type="match status" value="1"/>
</dbReference>
<evidence type="ECO:0000256" key="1">
    <source>
        <dbReference type="ARBA" id="ARBA00005086"/>
    </source>
</evidence>
<dbReference type="AlphaFoldDB" id="G7WGS6"/>
<dbReference type="SUPFAM" id="SSF52096">
    <property type="entry name" value="ClpP/crotonase"/>
    <property type="match status" value="1"/>
</dbReference>
<dbReference type="HOGENOM" id="CLU_009834_7_6_9"/>
<dbReference type="PATRIC" id="fig|768706.3.peg.3002"/>
<gene>
    <name evidence="8" type="ordered locus">Desor_2988</name>
</gene>
<dbReference type="Gene3D" id="3.90.226.10">
    <property type="entry name" value="2-enoyl-CoA Hydratase, Chain A, domain 1"/>
    <property type="match status" value="1"/>
</dbReference>
<evidence type="ECO:0000256" key="5">
    <source>
        <dbReference type="ARBA" id="ARBA00050624"/>
    </source>
</evidence>
<dbReference type="PROSITE" id="PS00166">
    <property type="entry name" value="ENOYL_COA_HYDRATASE"/>
    <property type="match status" value="1"/>
</dbReference>
<dbReference type="InterPro" id="IPR014748">
    <property type="entry name" value="Enoyl-CoA_hydra_C"/>
</dbReference>
<dbReference type="InterPro" id="IPR001753">
    <property type="entry name" value="Enoyl-CoA_hydra/iso"/>
</dbReference>
<evidence type="ECO:0000256" key="3">
    <source>
        <dbReference type="ARBA" id="ARBA00011881"/>
    </source>
</evidence>
<keyword evidence="4" id="KW-0456">Lyase</keyword>
<dbReference type="GO" id="GO:0018812">
    <property type="term" value="F:3-hydroxyacyl-CoA dehydratase activity"/>
    <property type="evidence" value="ECO:0007669"/>
    <property type="project" value="UniProtKB-EC"/>
</dbReference>
<dbReference type="PANTHER" id="PTHR11941:SF54">
    <property type="entry name" value="ENOYL-COA HYDRATASE, MITOCHONDRIAL"/>
    <property type="match status" value="1"/>
</dbReference>
<name>G7WGS6_DESOD</name>
<dbReference type="PANTHER" id="PTHR11941">
    <property type="entry name" value="ENOYL-COA HYDRATASE-RELATED"/>
    <property type="match status" value="1"/>
</dbReference>
<comment type="catalytic activity">
    <reaction evidence="5">
        <text>a short-chain (3S)-3-hydroxyacyl-CoA = a short-chain (2E)-enoyl-CoA + H2O</text>
        <dbReference type="Rhea" id="RHEA:52664"/>
        <dbReference type="ChEBI" id="CHEBI:15377"/>
        <dbReference type="ChEBI" id="CHEBI:87488"/>
        <dbReference type="ChEBI" id="CHEBI:136760"/>
        <dbReference type="EC" id="4.2.1.150"/>
    </reaction>
</comment>
<evidence type="ECO:0000256" key="7">
    <source>
        <dbReference type="RuleBase" id="RU003707"/>
    </source>
</evidence>
<reference evidence="8 9" key="2">
    <citation type="journal article" date="2012" name="J. Bacteriol.">
        <title>Complete genome sequences of Desulfosporosinus orientis DSM765T, Desulfosporosinus youngiae DSM17734T, Desulfosporosinus meridiei DSM13257T, and Desulfosporosinus acidiphilus DSM22704T.</title>
        <authorList>
            <person name="Pester M."/>
            <person name="Brambilla E."/>
            <person name="Alazard D."/>
            <person name="Rattei T."/>
            <person name="Weinmaier T."/>
            <person name="Han J."/>
            <person name="Lucas S."/>
            <person name="Lapidus A."/>
            <person name="Cheng J.F."/>
            <person name="Goodwin L."/>
            <person name="Pitluck S."/>
            <person name="Peters L."/>
            <person name="Ovchinnikova G."/>
            <person name="Teshima H."/>
            <person name="Detter J.C."/>
            <person name="Han C.S."/>
            <person name="Tapia R."/>
            <person name="Land M.L."/>
            <person name="Hauser L."/>
            <person name="Kyrpides N.C."/>
            <person name="Ivanova N.N."/>
            <person name="Pagani I."/>
            <person name="Huntmann M."/>
            <person name="Wei C.L."/>
            <person name="Davenport K.W."/>
            <person name="Daligault H."/>
            <person name="Chain P.S."/>
            <person name="Chen A."/>
            <person name="Mavromatis K."/>
            <person name="Markowitz V."/>
            <person name="Szeto E."/>
            <person name="Mikhailova N."/>
            <person name="Pati A."/>
            <person name="Wagner M."/>
            <person name="Woyke T."/>
            <person name="Ollivier B."/>
            <person name="Klenk H.P."/>
            <person name="Spring S."/>
            <person name="Loy A."/>
        </authorList>
    </citation>
    <scope>NUCLEOTIDE SEQUENCE [LARGE SCALE GENOMIC DNA]</scope>
    <source>
        <strain evidence="9">ATCC 19365 / DSM 765 / NCIMB 8382 / VKM B-1628</strain>
    </source>
</reference>
<proteinExistence type="inferred from homology"/>
<evidence type="ECO:0000313" key="9">
    <source>
        <dbReference type="Proteomes" id="UP000006346"/>
    </source>
</evidence>
<comment type="similarity">
    <text evidence="2 7">Belongs to the enoyl-CoA hydratase/isomerase family.</text>
</comment>
<comment type="subunit">
    <text evidence="3">Homotetramer.</text>
</comment>
<protein>
    <recommendedName>
        <fullName evidence="6">short-chain-enoyl-CoA hydratase</fullName>
        <ecNumber evidence="6">4.2.1.150</ecNumber>
    </recommendedName>
</protein>
<keyword evidence="9" id="KW-1185">Reference proteome</keyword>
<evidence type="ECO:0000256" key="2">
    <source>
        <dbReference type="ARBA" id="ARBA00005254"/>
    </source>
</evidence>
<dbReference type="Proteomes" id="UP000006346">
    <property type="component" value="Chromosome"/>
</dbReference>
<evidence type="ECO:0000256" key="4">
    <source>
        <dbReference type="ARBA" id="ARBA00023239"/>
    </source>
</evidence>
<dbReference type="CDD" id="cd06558">
    <property type="entry name" value="crotonase-like"/>
    <property type="match status" value="1"/>
</dbReference>
<reference evidence="9" key="1">
    <citation type="submission" date="2011-11" db="EMBL/GenBank/DDBJ databases">
        <title>Complete sequence of Desulfosporosinus orientis DSM 765.</title>
        <authorList>
            <person name="Lucas S."/>
            <person name="Han J."/>
            <person name="Lapidus A."/>
            <person name="Cheng J.-F."/>
            <person name="Goodwin L."/>
            <person name="Pitluck S."/>
            <person name="Peters L."/>
            <person name="Ovchinnikova G."/>
            <person name="Teshima H."/>
            <person name="Detter J.C."/>
            <person name="Han C."/>
            <person name="Tapia R."/>
            <person name="Land M."/>
            <person name="Hauser L."/>
            <person name="Kyrpides N."/>
            <person name="Ivanova N."/>
            <person name="Pagani I."/>
            <person name="Pester M."/>
            <person name="Spring S."/>
            <person name="Ollivier B."/>
            <person name="Rattei T."/>
            <person name="Klenk H.-P."/>
            <person name="Wagner M."/>
            <person name="Loy A."/>
            <person name="Woyke T."/>
        </authorList>
    </citation>
    <scope>NUCLEOTIDE SEQUENCE [LARGE SCALE GENOMIC DNA]</scope>
    <source>
        <strain evidence="9">ATCC 19365 / DSM 765 / NCIMB 8382 / VKM B-1628</strain>
    </source>
</reference>
<dbReference type="GO" id="GO:0006635">
    <property type="term" value="P:fatty acid beta-oxidation"/>
    <property type="evidence" value="ECO:0007669"/>
    <property type="project" value="TreeGrafter"/>
</dbReference>
<dbReference type="EMBL" id="CP003108">
    <property type="protein sequence ID" value="AET68512.1"/>
    <property type="molecule type" value="Genomic_DNA"/>
</dbReference>
<dbReference type="OrthoDB" id="9775794at2"/>
<dbReference type="eggNOG" id="COG1024">
    <property type="taxonomic scope" value="Bacteria"/>
</dbReference>
<evidence type="ECO:0000313" key="8">
    <source>
        <dbReference type="EMBL" id="AET68512.1"/>
    </source>
</evidence>
<dbReference type="RefSeq" id="WP_014185320.1">
    <property type="nucleotide sequence ID" value="NC_016584.1"/>
</dbReference>
<dbReference type="STRING" id="768706.Desor_2988"/>
<dbReference type="InterPro" id="IPR029045">
    <property type="entry name" value="ClpP/crotonase-like_dom_sf"/>
</dbReference>
<dbReference type="InterPro" id="IPR018376">
    <property type="entry name" value="Enoyl-CoA_hyd/isom_CS"/>
</dbReference>
<dbReference type="FunFam" id="1.10.12.10:FF:000001">
    <property type="entry name" value="Probable enoyl-CoA hydratase, mitochondrial"/>
    <property type="match status" value="1"/>
</dbReference>
<comment type="pathway">
    <text evidence="1">Lipid metabolism; butanoate metabolism.</text>
</comment>
<sequence length="263" mass="28383">MSGYQSLIYEVKEGIAVVTLNRPDVMNALNEELSAELRSILMVVEQDIEVRALILTGGAKCFCSGADIKESLSMKDAPPMIKQQRVERSRPLFDGIANLSKPTIAAISGAAMGAGCEMALACDFRIASENLKIALSEIKIGIVPAGGGTQRLPRLVGIAKAKEMILLGKTLNAQEALQIGLVNIVVPVEELMKEAQAFASQFINLAPLTLSLAKKLINKGMEMSLKDAIDYETQCATLLGTTEDRLEGMKAFSEKRKPVFKGR</sequence>
<dbReference type="KEGG" id="dor:Desor_2988"/>
<dbReference type="Gene3D" id="1.10.12.10">
    <property type="entry name" value="Lyase 2-enoyl-coa Hydratase, Chain A, domain 2"/>
    <property type="match status" value="1"/>
</dbReference>
<evidence type="ECO:0000256" key="6">
    <source>
        <dbReference type="ARBA" id="ARBA00067035"/>
    </source>
</evidence>
<dbReference type="Pfam" id="PF00378">
    <property type="entry name" value="ECH_1"/>
    <property type="match status" value="1"/>
</dbReference>
<accession>G7WGS6</accession>